<sequence length="282" mass="31578">MDKIALLRFFKTVTDLKNIDKAVELLSISKHDVVDSLKKLESNLGHKLFDNCENNELTLTAKGNTLRNLAIALLDSAPLSDTDRRTTIRLGMPTDYVSRYLDSLLMEFIREFTQINLSIDTDVSGNLLKRLHQGAFDMVIATHWQEPAEACKLFDRRFLWVASASGRAHLNSSLPIALYPENCPIRAQVFANHKLDKPPLNIVLTTPSPQALCEAVENDIAVAPIAEFRISDKMQVLPAAEFGLPELPLFNESIYLSDNNDSEQLQQLKKIIKASTENFGGK</sequence>
<evidence type="ECO:0000313" key="8">
    <source>
        <dbReference type="Proteomes" id="UP001595621"/>
    </source>
</evidence>
<feature type="domain" description="HTH lysR-type" evidence="5">
    <location>
        <begin position="6"/>
        <end position="63"/>
    </location>
</feature>
<organism evidence="7 8">
    <name type="scientific">Shewanella submarina</name>
    <dbReference type="NCBI Taxonomy" id="2016376"/>
    <lineage>
        <taxon>Bacteria</taxon>
        <taxon>Pseudomonadati</taxon>
        <taxon>Pseudomonadota</taxon>
        <taxon>Gammaproteobacteria</taxon>
        <taxon>Alteromonadales</taxon>
        <taxon>Shewanellaceae</taxon>
        <taxon>Shewanella</taxon>
    </lineage>
</organism>
<dbReference type="RefSeq" id="WP_248936983.1">
    <property type="nucleotide sequence ID" value="NZ_JAKILF010000006.1"/>
</dbReference>
<comment type="caution">
    <text evidence="7">The sequence shown here is derived from an EMBL/GenBank/DDBJ whole genome shotgun (WGS) entry which is preliminary data.</text>
</comment>
<dbReference type="Pfam" id="PF03466">
    <property type="entry name" value="LysR_substrate"/>
    <property type="match status" value="1"/>
</dbReference>
<dbReference type="SUPFAM" id="SSF46785">
    <property type="entry name" value="Winged helix' DNA-binding domain"/>
    <property type="match status" value="1"/>
</dbReference>
<gene>
    <name evidence="7" type="ORF">ACFOE0_12005</name>
</gene>
<reference evidence="8" key="1">
    <citation type="journal article" date="2019" name="Int. J. Syst. Evol. Microbiol.">
        <title>The Global Catalogue of Microorganisms (GCM) 10K type strain sequencing project: providing services to taxonomists for standard genome sequencing and annotation.</title>
        <authorList>
            <consortium name="The Broad Institute Genomics Platform"/>
            <consortium name="The Broad Institute Genome Sequencing Center for Infectious Disease"/>
            <person name="Wu L."/>
            <person name="Ma J."/>
        </authorList>
    </citation>
    <scope>NUCLEOTIDE SEQUENCE [LARGE SCALE GENOMIC DNA]</scope>
    <source>
        <strain evidence="8">KCTC 52277</strain>
    </source>
</reference>
<dbReference type="PANTHER" id="PTHR30579:SF7">
    <property type="entry name" value="HTH-TYPE TRANSCRIPTIONAL REGULATOR LRHA-RELATED"/>
    <property type="match status" value="1"/>
</dbReference>
<protein>
    <submittedName>
        <fullName evidence="7">LysR substrate-binding domain-containing protein</fullName>
    </submittedName>
</protein>
<evidence type="ECO:0000313" key="7">
    <source>
        <dbReference type="EMBL" id="MFC3138900.1"/>
    </source>
</evidence>
<keyword evidence="3" id="KW-0238">DNA-binding</keyword>
<evidence type="ECO:0000259" key="5">
    <source>
        <dbReference type="Pfam" id="PF00126"/>
    </source>
</evidence>
<dbReference type="Gene3D" id="1.10.10.10">
    <property type="entry name" value="Winged helix-like DNA-binding domain superfamily/Winged helix DNA-binding domain"/>
    <property type="match status" value="1"/>
</dbReference>
<name>A0ABV7GC18_9GAMM</name>
<dbReference type="Pfam" id="PF00126">
    <property type="entry name" value="HTH_1"/>
    <property type="match status" value="1"/>
</dbReference>
<evidence type="ECO:0000256" key="1">
    <source>
        <dbReference type="ARBA" id="ARBA00009437"/>
    </source>
</evidence>
<dbReference type="Proteomes" id="UP001595621">
    <property type="component" value="Unassembled WGS sequence"/>
</dbReference>
<dbReference type="Gene3D" id="3.40.190.10">
    <property type="entry name" value="Periplasmic binding protein-like II"/>
    <property type="match status" value="2"/>
</dbReference>
<dbReference type="SUPFAM" id="SSF53850">
    <property type="entry name" value="Periplasmic binding protein-like II"/>
    <property type="match status" value="1"/>
</dbReference>
<accession>A0ABV7GC18</accession>
<dbReference type="InterPro" id="IPR000847">
    <property type="entry name" value="LysR_HTH_N"/>
</dbReference>
<feature type="domain" description="LysR substrate-binding" evidence="6">
    <location>
        <begin position="84"/>
        <end position="247"/>
    </location>
</feature>
<dbReference type="InterPro" id="IPR050176">
    <property type="entry name" value="LTTR"/>
</dbReference>
<dbReference type="InterPro" id="IPR036388">
    <property type="entry name" value="WH-like_DNA-bd_sf"/>
</dbReference>
<keyword evidence="2" id="KW-0805">Transcription regulation</keyword>
<comment type="similarity">
    <text evidence="1">Belongs to the LysR transcriptional regulatory family.</text>
</comment>
<dbReference type="InterPro" id="IPR036390">
    <property type="entry name" value="WH_DNA-bd_sf"/>
</dbReference>
<evidence type="ECO:0000256" key="2">
    <source>
        <dbReference type="ARBA" id="ARBA00023015"/>
    </source>
</evidence>
<keyword evidence="4" id="KW-0804">Transcription</keyword>
<evidence type="ECO:0000259" key="6">
    <source>
        <dbReference type="Pfam" id="PF03466"/>
    </source>
</evidence>
<keyword evidence="8" id="KW-1185">Reference proteome</keyword>
<dbReference type="PANTHER" id="PTHR30579">
    <property type="entry name" value="TRANSCRIPTIONAL REGULATOR"/>
    <property type="match status" value="1"/>
</dbReference>
<dbReference type="EMBL" id="JBHRTD010000015">
    <property type="protein sequence ID" value="MFC3138900.1"/>
    <property type="molecule type" value="Genomic_DNA"/>
</dbReference>
<evidence type="ECO:0000256" key="3">
    <source>
        <dbReference type="ARBA" id="ARBA00023125"/>
    </source>
</evidence>
<proteinExistence type="inferred from homology"/>
<evidence type="ECO:0000256" key="4">
    <source>
        <dbReference type="ARBA" id="ARBA00023163"/>
    </source>
</evidence>
<dbReference type="InterPro" id="IPR005119">
    <property type="entry name" value="LysR_subst-bd"/>
</dbReference>